<reference evidence="1 2" key="1">
    <citation type="submission" date="2019-12" db="EMBL/GenBank/DDBJ databases">
        <title>Spirosoma sp. HMF4905 genome sequencing and assembly.</title>
        <authorList>
            <person name="Kang H."/>
            <person name="Cha I."/>
            <person name="Kim H."/>
            <person name="Joh K."/>
        </authorList>
    </citation>
    <scope>NUCLEOTIDE SEQUENCE [LARGE SCALE GENOMIC DNA]</scope>
    <source>
        <strain evidence="1 2">HMF4905</strain>
    </source>
</reference>
<dbReference type="EMBL" id="WPIN01000040">
    <property type="protein sequence ID" value="MVM36330.1"/>
    <property type="molecule type" value="Genomic_DNA"/>
</dbReference>
<evidence type="ECO:0000313" key="2">
    <source>
        <dbReference type="Proteomes" id="UP000436006"/>
    </source>
</evidence>
<gene>
    <name evidence="1" type="ORF">GO755_40380</name>
</gene>
<name>A0A7K1SRG2_9BACT</name>
<dbReference type="AlphaFoldDB" id="A0A7K1SRG2"/>
<dbReference type="RefSeq" id="WP_157591125.1">
    <property type="nucleotide sequence ID" value="NZ_WPIN01000040.1"/>
</dbReference>
<keyword evidence="2" id="KW-1185">Reference proteome</keyword>
<sequence length="168" mass="19332">MTVDELEEKENKLLLQINSTEGPMEVKVGQLEAGGVFDEYRQVHSFYADLAQKDSEALKRGLFLQWYSSVEPSFLSGIDNVDPQAEKRIIDTLNNQIGRNEVDSELYSMLSYYAGWRFVFDRFSDSTNLVKLLNNRLDYDSIIQQLKQSDLTCRGQMGIYWQSIIPLG</sequence>
<protein>
    <submittedName>
        <fullName evidence="1">Uncharacterized protein</fullName>
    </submittedName>
</protein>
<comment type="caution">
    <text evidence="1">The sequence shown here is derived from an EMBL/GenBank/DDBJ whole genome shotgun (WGS) entry which is preliminary data.</text>
</comment>
<organism evidence="1 2">
    <name type="scientific">Spirosoma arboris</name>
    <dbReference type="NCBI Taxonomy" id="2682092"/>
    <lineage>
        <taxon>Bacteria</taxon>
        <taxon>Pseudomonadati</taxon>
        <taxon>Bacteroidota</taxon>
        <taxon>Cytophagia</taxon>
        <taxon>Cytophagales</taxon>
        <taxon>Cytophagaceae</taxon>
        <taxon>Spirosoma</taxon>
    </lineage>
</organism>
<proteinExistence type="predicted"/>
<accession>A0A7K1SRG2</accession>
<evidence type="ECO:0000313" key="1">
    <source>
        <dbReference type="EMBL" id="MVM36330.1"/>
    </source>
</evidence>
<dbReference type="Proteomes" id="UP000436006">
    <property type="component" value="Unassembled WGS sequence"/>
</dbReference>